<feature type="domain" description="C4-type zinc ribbon" evidence="2">
    <location>
        <begin position="212"/>
        <end position="244"/>
    </location>
</feature>
<dbReference type="EMBL" id="JADIME010000049">
    <property type="protein sequence ID" value="MBO8465324.1"/>
    <property type="molecule type" value="Genomic_DNA"/>
</dbReference>
<feature type="coiled-coil region" evidence="1">
    <location>
        <begin position="149"/>
        <end position="183"/>
    </location>
</feature>
<evidence type="ECO:0000313" key="4">
    <source>
        <dbReference type="Proteomes" id="UP000823597"/>
    </source>
</evidence>
<dbReference type="Gene3D" id="1.10.287.1490">
    <property type="match status" value="1"/>
</dbReference>
<protein>
    <recommendedName>
        <fullName evidence="2">C4-type zinc ribbon domain-containing protein</fullName>
    </recommendedName>
</protein>
<comment type="caution">
    <text evidence="3">The sequence shown here is derived from an EMBL/GenBank/DDBJ whole genome shotgun (WGS) entry which is preliminary data.</text>
</comment>
<reference evidence="3" key="1">
    <citation type="submission" date="2020-10" db="EMBL/GenBank/DDBJ databases">
        <authorList>
            <person name="Gilroy R."/>
        </authorList>
    </citation>
    <scope>NUCLEOTIDE SEQUENCE</scope>
    <source>
        <strain evidence="3">10037</strain>
    </source>
</reference>
<dbReference type="PANTHER" id="PTHR39082">
    <property type="entry name" value="PHOSPHOLIPASE C-BETA-2-RELATED"/>
    <property type="match status" value="1"/>
</dbReference>
<dbReference type="AlphaFoldDB" id="A0A9D9I4X3"/>
<sequence length="254" mass="29279">MSIQANMPESDMSMEEKLRTLYALQKTDSKIDQIILLRGELPLEVEQLESEIEGLKTRISKFNAEIDEAKHEVAEHKHLIVEAQALMEKYKGQLDHFTNNREYESLNKQIEYQDLERQAQEKRIMTLNAVIADKKSEIEETKKLLAGRQEDLKCKKNELESIIEETTKEEAVLREKREALAAKIDKRTLAAYEKVRSNARNKLAVVTIQRDACGGCFNKIPPQRQLDINSNKKLIVCEYCGRIIVSPSFDEEEA</sequence>
<evidence type="ECO:0000259" key="2">
    <source>
        <dbReference type="Pfam" id="PF02591"/>
    </source>
</evidence>
<reference evidence="3" key="2">
    <citation type="journal article" date="2021" name="PeerJ">
        <title>Extensive microbial diversity within the chicken gut microbiome revealed by metagenomics and culture.</title>
        <authorList>
            <person name="Gilroy R."/>
            <person name="Ravi A."/>
            <person name="Getino M."/>
            <person name="Pursley I."/>
            <person name="Horton D.L."/>
            <person name="Alikhan N.F."/>
            <person name="Baker D."/>
            <person name="Gharbi K."/>
            <person name="Hall N."/>
            <person name="Watson M."/>
            <person name="Adriaenssens E.M."/>
            <person name="Foster-Nyarko E."/>
            <person name="Jarju S."/>
            <person name="Secka A."/>
            <person name="Antonio M."/>
            <person name="Oren A."/>
            <person name="Chaudhuri R.R."/>
            <person name="La Ragione R."/>
            <person name="Hildebrand F."/>
            <person name="Pallen M.J."/>
        </authorList>
    </citation>
    <scope>NUCLEOTIDE SEQUENCE</scope>
    <source>
        <strain evidence="3">10037</strain>
    </source>
</reference>
<dbReference type="InterPro" id="IPR003743">
    <property type="entry name" value="Zf-RING_7"/>
</dbReference>
<evidence type="ECO:0000313" key="3">
    <source>
        <dbReference type="EMBL" id="MBO8465324.1"/>
    </source>
</evidence>
<proteinExistence type="predicted"/>
<keyword evidence="1" id="KW-0175">Coiled coil</keyword>
<dbReference type="InterPro" id="IPR052376">
    <property type="entry name" value="Oxidative_Scav/Glycosyltrans"/>
</dbReference>
<feature type="coiled-coil region" evidence="1">
    <location>
        <begin position="45"/>
        <end position="100"/>
    </location>
</feature>
<gene>
    <name evidence="3" type="ORF">IAB93_04925</name>
</gene>
<name>A0A9D9I4X3_9BACT</name>
<dbReference type="PANTHER" id="PTHR39082:SF1">
    <property type="entry name" value="SCAVENGER RECEPTOR CLASS A MEMBER 3"/>
    <property type="match status" value="1"/>
</dbReference>
<organism evidence="3 4">
    <name type="scientific">Candidatus Merdivivens pullistercoris</name>
    <dbReference type="NCBI Taxonomy" id="2840873"/>
    <lineage>
        <taxon>Bacteria</taxon>
        <taxon>Pseudomonadati</taxon>
        <taxon>Bacteroidota</taxon>
        <taxon>Bacteroidia</taxon>
        <taxon>Bacteroidales</taxon>
        <taxon>Muribaculaceae</taxon>
        <taxon>Muribaculaceae incertae sedis</taxon>
        <taxon>Candidatus Merdivivens</taxon>
    </lineage>
</organism>
<dbReference type="Proteomes" id="UP000823597">
    <property type="component" value="Unassembled WGS sequence"/>
</dbReference>
<dbReference type="Pfam" id="PF02591">
    <property type="entry name" value="Zn_ribbon_9"/>
    <property type="match status" value="1"/>
</dbReference>
<accession>A0A9D9I4X3</accession>
<evidence type="ECO:0000256" key="1">
    <source>
        <dbReference type="SAM" id="Coils"/>
    </source>
</evidence>